<gene>
    <name evidence="2" type="ORF">SAMN04488508_104222</name>
</gene>
<proteinExistence type="predicted"/>
<accession>A0A1M6FD76</accession>
<dbReference type="RefSeq" id="WP_139241973.1">
    <property type="nucleotide sequence ID" value="NZ_FQYP01000004.1"/>
</dbReference>
<evidence type="ECO:0000313" key="3">
    <source>
        <dbReference type="Proteomes" id="UP000184432"/>
    </source>
</evidence>
<dbReference type="Proteomes" id="UP000184432">
    <property type="component" value="Unassembled WGS sequence"/>
</dbReference>
<sequence>MIFTPKTSRSICYMFLASILLYCTPEQNFDTPSISTQEPEITGTSIDIQSLLGMLGQELEKEGENAKLIFEDTDNFISGYVVSSDRASNFFKELIIQNKKDNPTAGIRVLVDVNPLFTFYDFGRNVFIPLNGLSIGIENGVPTLGVLDGNTIAPIPSFQTEHTIIRGLEIAEIIPLELSISDFSDQYLHLFIKINNLQFHKNFVQNDNVFSFASEPNDLFDGERIIEDCETQRNTVLSTSTFSDFKGLKLPQNRGSFQGILTKNFLGNRYNLVLNDPNGLLFDTEERCDPQVFECVQEQEGNQIIFEQDFTDFKTSDLGKEGWFNINQTQGKLKYKIGEFANNKYAQITGFRSNEGLYEVWLITPEIDLSTTYSEVLNFDVQAGFDNGNILEVFISTDFVDDVSTANWSKLDVTVPRGPLNAFGDLFPSGAIGLNCVEGTVRIGFRYLGGDPKVTTRYHIDNIKITGN</sequence>
<organism evidence="2 3">
    <name type="scientific">Aquimarina spongiae</name>
    <dbReference type="NCBI Taxonomy" id="570521"/>
    <lineage>
        <taxon>Bacteria</taxon>
        <taxon>Pseudomonadati</taxon>
        <taxon>Bacteroidota</taxon>
        <taxon>Flavobacteriia</taxon>
        <taxon>Flavobacteriales</taxon>
        <taxon>Flavobacteriaceae</taxon>
        <taxon>Aquimarina</taxon>
    </lineage>
</organism>
<dbReference type="InterPro" id="IPR043744">
    <property type="entry name" value="DUF5689"/>
</dbReference>
<dbReference type="Pfam" id="PF18942">
    <property type="entry name" value="DUF5689"/>
    <property type="match status" value="1"/>
</dbReference>
<keyword evidence="3" id="KW-1185">Reference proteome</keyword>
<reference evidence="3" key="1">
    <citation type="submission" date="2016-11" db="EMBL/GenBank/DDBJ databases">
        <authorList>
            <person name="Varghese N."/>
            <person name="Submissions S."/>
        </authorList>
    </citation>
    <scope>NUCLEOTIDE SEQUENCE [LARGE SCALE GENOMIC DNA]</scope>
    <source>
        <strain evidence="3">DSM 22623</strain>
    </source>
</reference>
<dbReference type="STRING" id="570521.SAMN04488508_104222"/>
<protein>
    <recommendedName>
        <fullName evidence="1">DUF5689 domain-containing protein</fullName>
    </recommendedName>
</protein>
<dbReference type="EMBL" id="FQYP01000004">
    <property type="protein sequence ID" value="SHI95603.1"/>
    <property type="molecule type" value="Genomic_DNA"/>
</dbReference>
<evidence type="ECO:0000313" key="2">
    <source>
        <dbReference type="EMBL" id="SHI95603.1"/>
    </source>
</evidence>
<dbReference type="AlphaFoldDB" id="A0A1M6FD76"/>
<dbReference type="NCBIfam" id="NF038128">
    <property type="entry name" value="choice_anch_J"/>
    <property type="match status" value="1"/>
</dbReference>
<dbReference type="Gene3D" id="2.60.120.200">
    <property type="match status" value="1"/>
</dbReference>
<name>A0A1M6FD76_9FLAO</name>
<dbReference type="OrthoDB" id="1492759at2"/>
<evidence type="ECO:0000259" key="1">
    <source>
        <dbReference type="Pfam" id="PF18942"/>
    </source>
</evidence>
<feature type="domain" description="DUF5689" evidence="1">
    <location>
        <begin position="72"/>
        <end position="278"/>
    </location>
</feature>